<protein>
    <submittedName>
        <fullName evidence="2">T9SS sorting signal type C domain-containing protein</fullName>
    </submittedName>
</protein>
<name>A0AB39WD04_9FLAO</name>
<feature type="chain" id="PRO_5044200496" evidence="1">
    <location>
        <begin position="27"/>
        <end position="1709"/>
    </location>
</feature>
<dbReference type="RefSeq" id="WP_369769683.1">
    <property type="nucleotide sequence ID" value="NZ_CP165626.1"/>
</dbReference>
<dbReference type="NCBIfam" id="NF033708">
    <property type="entry name" value="T9SS_Cterm_ChiA"/>
    <property type="match status" value="1"/>
</dbReference>
<gene>
    <name evidence="2" type="ORF">AB3G39_03210</name>
</gene>
<dbReference type="EMBL" id="CP165626">
    <property type="protein sequence ID" value="XDU99384.1"/>
    <property type="molecule type" value="Genomic_DNA"/>
</dbReference>
<reference evidence="2" key="1">
    <citation type="submission" date="2024-07" db="EMBL/GenBank/DDBJ databases">
        <authorList>
            <person name="Biller S.J."/>
        </authorList>
    </citation>
    <scope>NUCLEOTIDE SEQUENCE</scope>
    <source>
        <strain evidence="2">WC2416</strain>
    </source>
</reference>
<accession>A0AB39WD04</accession>
<feature type="signal peptide" evidence="1">
    <location>
        <begin position="1"/>
        <end position="26"/>
    </location>
</feature>
<proteinExistence type="predicted"/>
<sequence length="1709" mass="175921">MNIKLLSNIRSFLVLYFLLTVSFANAATITSAGNGNWSTASTWVGGIVPISTDNVTIVTGHTVTVTVSTSITNLSLSNTTSKLVVNNGQTLTVSGTFSNSGTTTNGVNGPGTVLFTGTATFGILTPTGVRPNITIGNGSSANTVTVSASTLIANLTINNGVTLDINSRALNVTGFITNNGTIAGTTSVTTLTGDFTNNGLVNLTTSGQLNISTGNFLNTNTGSFTIGTTGRITTTAGSFSNSGAMTYTGTGGAVGRLYLGGNYSNSGTVALGTAQVFFTGTASQSIQGFTTTGTVSMLKTGGIATFTSNVSGAALTINGTGGTLNLGLGLVHTFSGRVTLTAGTLNGSSSTIKANLLSTTAWSGTGSLFTAGTGTVDFGAAGNQTVSASNPVFNNLTFSGSGIKSLPSANTINGILSMEGTATVPVSPSVAIPSYGASATLQYNTATARTVGQEWISSFIATGGVNITNTGVITLNAAKVFNASIPLTINSGAKLATANFGLTLGGNFINNGGLFTAGSSPIIIANPMTTQSIAGFTTTGLVSMTKTAGTATLGGNVNGAGFTINGTGGSLNLGSGLTHTFSGDVNLTAGILNGGSSVFNVNSSTTTAWMGTGTNFVAGTGTVNFGGATQTLATASTFNNLTFSNSGVKTLTGLPTINGILSMEGAATVSAIPTYGSAATLQYNRTSAQGTGLEWKTPFTSTGGVFVTNTGVITANANKVFNANVPLTIDSDATLNTGGFSISGGSTLTVLDFSTLQISGTSFFPVFSTTFLDVDSTVDYNGTAQTVAVKNYGDLLLSNSGNKTFTGTTTISGDFEIKDTAVALLLNGTASTSGSLTLGGVLQTALGSWGGTGSAATNINGTWFGSSTTGVVNVLTSCLTGAWLGITSTDWNTPSNWCGGSVPTATTDVSIGVNTNQPIIGAAGGICKNITIKTGATLTVSGSNTLAIKGNWTNNGAFVANTGTVNFNGTIAQSIGGSSITTFNNLTNSKTVNPLTTSIGISVKNILNNNVSTSVLNMGAFALNDGGSFSNTGAGKIITLNTSSLPLPSGKTWVNTVFYSNGTGGQKIVSGTYNASPAIEIYNTSGTQTASGNIVTGGQLNINNGGTPIFDMNGYNLTTSALNVLAPSSVIDMRGGTLIFASVVSMNGTIRFSGISNAKPFSSGTVEYNGTSQTVTTGSYFNLLFSGTGGVYTMGSDIDIANTLTVTKGDLTVKDGFTLSVGDAVTVTSPGTLTFENNASLLQTTYTGSNSGNINVKRNTTPMLYYDITYWCSPTISTQTLLDFSPLTKGDKFFSYNSMNDTFTILNPSTSVFELGKGYAIRAPENTSSTVPMVTSNQFVGVPNNGNITVAVTTPPGDVGLSLVGNPYPSAINATDFINENLYDPISNPTNTLEGTLYFWSHNNRLVGNDFSATDYYYFNLLGGAAGNTGTGNNNSPTEFIASGQGFIIQNEIAGSLKFNNTMRETSNNTNFYKVKNNNKIKELEKHRIWLNLTNSSSNVSQALVGYIENATDGYDRGYDSYVFDDTVPFLLYSLIGTDKLAIQSKGLPFLDSDSVPLGYAIDANGTATIAIDHVDGLFLDGQNIYLEDKLLNVVHNIKATPYDFNSVAGTFNDRFNLIYVNKSLGITDFDKLNTQLIVSIKNKQMKVASSTELIDEIIISDVTGKEVFHKRNVNSQELMILNLRATQQMLLVKVALQNGKVVTKKVIN</sequence>
<organism evidence="2">
    <name type="scientific">Flavobacterium sp. WC2416</name>
    <dbReference type="NCBI Taxonomy" id="3234141"/>
    <lineage>
        <taxon>Bacteria</taxon>
        <taxon>Pseudomonadati</taxon>
        <taxon>Bacteroidota</taxon>
        <taxon>Flavobacteriia</taxon>
        <taxon>Flavobacteriales</taxon>
        <taxon>Flavobacteriaceae</taxon>
        <taxon>Flavobacterium</taxon>
    </lineage>
</organism>
<evidence type="ECO:0000313" key="2">
    <source>
        <dbReference type="EMBL" id="XDU99384.1"/>
    </source>
</evidence>
<evidence type="ECO:0000256" key="1">
    <source>
        <dbReference type="SAM" id="SignalP"/>
    </source>
</evidence>
<keyword evidence="1" id="KW-0732">Signal</keyword>